<evidence type="ECO:0000256" key="1">
    <source>
        <dbReference type="SAM" id="MobiDB-lite"/>
    </source>
</evidence>
<feature type="compositionally biased region" description="Polar residues" evidence="1">
    <location>
        <begin position="347"/>
        <end position="363"/>
    </location>
</feature>
<feature type="region of interest" description="Disordered" evidence="1">
    <location>
        <begin position="59"/>
        <end position="202"/>
    </location>
</feature>
<dbReference type="EMBL" id="AEYH02003121">
    <property type="protein sequence ID" value="KFG31227.1"/>
    <property type="molecule type" value="Genomic_DNA"/>
</dbReference>
<proteinExistence type="predicted"/>
<evidence type="ECO:0000313" key="2">
    <source>
        <dbReference type="EMBL" id="KFG31227.1"/>
    </source>
</evidence>
<accession>A0A086JGF9</accession>
<feature type="compositionally biased region" description="Basic residues" evidence="1">
    <location>
        <begin position="88"/>
        <end position="107"/>
    </location>
</feature>
<dbReference type="AlphaFoldDB" id="A0A086JGF9"/>
<sequence length="363" mass="41704">MTRPCLQRQKVKWARSKTSRTMYSRGIFGSCREKMFFTVTKCRMCNGCLSFVTQQKLMIPSSSSRAPPASRCRNPKPVSDGKIDWTKGRKKKRRTSRSRNRQQRIRRKAEGNDEAAARKAKKAKEKTEKKEEKKARTRKERNEREKRQEKRQANGRNRRKRNGQRGREKTDKKKRGVKADKRNLEGKRPRVRASPPIQSSPYKYTLNQACTETWIEHGNAQIHLRRNANPHRHTRVACGATMERGVVGMQDFLKLESLSVRAYFEATGTNSDGPVEKLLCMRTGEADGGCEGENEASQLRPHDGVGEFLQQRGQRRMQCVKNERLPEERREPQTCTNPDKAGHADTPRQTARANGATSTVNIR</sequence>
<comment type="caution">
    <text evidence="2">The sequence shown here is derived from an EMBL/GenBank/DDBJ whole genome shotgun (WGS) entry which is preliminary data.</text>
</comment>
<feature type="compositionally biased region" description="Low complexity" evidence="1">
    <location>
        <begin position="60"/>
        <end position="71"/>
    </location>
</feature>
<reference evidence="2 3" key="1">
    <citation type="submission" date="2014-07" db="EMBL/GenBank/DDBJ databases">
        <authorList>
            <person name="Sibley D."/>
            <person name="Venepally P."/>
            <person name="Karamycheva S."/>
            <person name="Hadjithomas M."/>
            <person name="Khan A."/>
            <person name="Brunk B."/>
            <person name="Roos D."/>
            <person name="Caler E."/>
            <person name="Lorenzi H."/>
        </authorList>
    </citation>
    <scope>NUCLEOTIDE SEQUENCE [LARGE SCALE GENOMIC DNA]</scope>
    <source>
        <strain evidence="2 3">FOU</strain>
    </source>
</reference>
<protein>
    <submittedName>
        <fullName evidence="2">Uncharacterized protein</fullName>
    </submittedName>
</protein>
<gene>
    <name evidence="2" type="ORF">TGFOU_362980</name>
</gene>
<feature type="compositionally biased region" description="Basic and acidic residues" evidence="1">
    <location>
        <begin position="125"/>
        <end position="152"/>
    </location>
</feature>
<feature type="compositionally biased region" description="Basic and acidic residues" evidence="1">
    <location>
        <begin position="165"/>
        <end position="188"/>
    </location>
</feature>
<evidence type="ECO:0000313" key="3">
    <source>
        <dbReference type="Proteomes" id="UP000028838"/>
    </source>
</evidence>
<feature type="compositionally biased region" description="Basic and acidic residues" evidence="1">
    <location>
        <begin position="321"/>
        <end position="332"/>
    </location>
</feature>
<organism evidence="2 3">
    <name type="scientific">Toxoplasma gondii FOU</name>
    <dbReference type="NCBI Taxonomy" id="943167"/>
    <lineage>
        <taxon>Eukaryota</taxon>
        <taxon>Sar</taxon>
        <taxon>Alveolata</taxon>
        <taxon>Apicomplexa</taxon>
        <taxon>Conoidasida</taxon>
        <taxon>Coccidia</taxon>
        <taxon>Eucoccidiorida</taxon>
        <taxon>Eimeriorina</taxon>
        <taxon>Sarcocystidae</taxon>
        <taxon>Toxoplasma</taxon>
    </lineage>
</organism>
<feature type="region of interest" description="Disordered" evidence="1">
    <location>
        <begin position="321"/>
        <end position="363"/>
    </location>
</feature>
<dbReference type="VEuPathDB" id="ToxoDB:TGFOU_362980"/>
<feature type="compositionally biased region" description="Basic and acidic residues" evidence="1">
    <location>
        <begin position="108"/>
        <end position="117"/>
    </location>
</feature>
<dbReference type="Proteomes" id="UP000028838">
    <property type="component" value="Unassembled WGS sequence"/>
</dbReference>
<name>A0A086JGF9_TOXGO</name>